<keyword evidence="3 5" id="KW-1133">Transmembrane helix</keyword>
<feature type="transmembrane region" description="Helical" evidence="5">
    <location>
        <begin position="98"/>
        <end position="131"/>
    </location>
</feature>
<dbReference type="Gene3D" id="1.20.120.1630">
    <property type="match status" value="1"/>
</dbReference>
<dbReference type="Pfam" id="PF04191">
    <property type="entry name" value="PEMT"/>
    <property type="match status" value="1"/>
</dbReference>
<feature type="transmembrane region" description="Helical" evidence="5">
    <location>
        <begin position="183"/>
        <end position="203"/>
    </location>
</feature>
<accession>A0A368JZG3</accession>
<keyword evidence="6" id="KW-0808">Transferase</keyword>
<feature type="transmembrane region" description="Helical" evidence="5">
    <location>
        <begin position="58"/>
        <end position="78"/>
    </location>
</feature>
<dbReference type="GO" id="GO:0032259">
    <property type="term" value="P:methylation"/>
    <property type="evidence" value="ECO:0007669"/>
    <property type="project" value="UniProtKB-KW"/>
</dbReference>
<dbReference type="GO" id="GO:0012505">
    <property type="term" value="C:endomembrane system"/>
    <property type="evidence" value="ECO:0007669"/>
    <property type="project" value="UniProtKB-SubCell"/>
</dbReference>
<proteinExistence type="predicted"/>
<protein>
    <submittedName>
        <fullName evidence="6">Isoprenylcysteine carboxylmethyltransferase family protein</fullName>
    </submittedName>
</protein>
<evidence type="ECO:0000313" key="6">
    <source>
        <dbReference type="EMBL" id="RCS22539.1"/>
    </source>
</evidence>
<evidence type="ECO:0000256" key="2">
    <source>
        <dbReference type="ARBA" id="ARBA00022692"/>
    </source>
</evidence>
<keyword evidence="6" id="KW-0489">Methyltransferase</keyword>
<dbReference type="Proteomes" id="UP000253420">
    <property type="component" value="Unassembled WGS sequence"/>
</dbReference>
<keyword evidence="4 5" id="KW-0472">Membrane</keyword>
<gene>
    <name evidence="6" type="ORF">DUT91_16630</name>
</gene>
<dbReference type="GO" id="GO:0008168">
    <property type="term" value="F:methyltransferase activity"/>
    <property type="evidence" value="ECO:0007669"/>
    <property type="project" value="UniProtKB-KW"/>
</dbReference>
<dbReference type="EMBL" id="QOZG01000007">
    <property type="protein sequence ID" value="RCS22539.1"/>
    <property type="molecule type" value="Genomic_DNA"/>
</dbReference>
<keyword evidence="2 5" id="KW-0812">Transmembrane</keyword>
<name>A0A368JZG3_9HYPH</name>
<organism evidence="6 7">
    <name type="scientific">Phyllobacterium salinisoli</name>
    <dbReference type="NCBI Taxonomy" id="1899321"/>
    <lineage>
        <taxon>Bacteria</taxon>
        <taxon>Pseudomonadati</taxon>
        <taxon>Pseudomonadota</taxon>
        <taxon>Alphaproteobacteria</taxon>
        <taxon>Hyphomicrobiales</taxon>
        <taxon>Phyllobacteriaceae</taxon>
        <taxon>Phyllobacterium</taxon>
    </lineage>
</organism>
<dbReference type="AlphaFoldDB" id="A0A368JZG3"/>
<evidence type="ECO:0000256" key="3">
    <source>
        <dbReference type="ARBA" id="ARBA00022989"/>
    </source>
</evidence>
<evidence type="ECO:0000256" key="1">
    <source>
        <dbReference type="ARBA" id="ARBA00004127"/>
    </source>
</evidence>
<evidence type="ECO:0000256" key="4">
    <source>
        <dbReference type="ARBA" id="ARBA00023136"/>
    </source>
</evidence>
<comment type="subcellular location">
    <subcellularLocation>
        <location evidence="1">Endomembrane system</location>
        <topology evidence="1">Multi-pass membrane protein</topology>
    </subcellularLocation>
</comment>
<feature type="transmembrane region" description="Helical" evidence="5">
    <location>
        <begin position="26"/>
        <end position="46"/>
    </location>
</feature>
<evidence type="ECO:0000256" key="5">
    <source>
        <dbReference type="SAM" id="Phobius"/>
    </source>
</evidence>
<evidence type="ECO:0000313" key="7">
    <source>
        <dbReference type="Proteomes" id="UP000253420"/>
    </source>
</evidence>
<sequence length="212" mass="23822">MRSAKLPDIQAVQSHLNRVQLRRKAVIWWISTCFLPVIFFTTAHFKAGSWQRDWIEDFGALLIFIAILGRAWCTLYIGGKKTVALVTSGPYSVSRNPLYFFSFVAVAGLGLQTGSISMAAFMTLAAYLVFLPVVLREEAGLSTAHGAHYEAYRNSVPRFLPRPSLWRDEDVVTVSPGMLRRTIVDGMVFVLLAFLVRVLLRLLPDLPQVTLY</sequence>
<dbReference type="InterPro" id="IPR007318">
    <property type="entry name" value="Phopholipid_MeTrfase"/>
</dbReference>
<keyword evidence="7" id="KW-1185">Reference proteome</keyword>
<comment type="caution">
    <text evidence="6">The sequence shown here is derived from an EMBL/GenBank/DDBJ whole genome shotgun (WGS) entry which is preliminary data.</text>
</comment>
<reference evidence="6 7" key="1">
    <citation type="submission" date="2018-07" db="EMBL/GenBank/DDBJ databases">
        <title>The draft genome of Phyllobacterium salinisoli.</title>
        <authorList>
            <person name="Liu L."/>
            <person name="Li L."/>
            <person name="Zhang X."/>
            <person name="Liang L."/>
        </authorList>
    </citation>
    <scope>NUCLEOTIDE SEQUENCE [LARGE SCALE GENOMIC DNA]</scope>
    <source>
        <strain evidence="6 7">LLAN61</strain>
    </source>
</reference>